<name>A0A1L7WPU1_9HELO</name>
<proteinExistence type="predicted"/>
<organism evidence="1 2">
    <name type="scientific">Phialocephala subalpina</name>
    <dbReference type="NCBI Taxonomy" id="576137"/>
    <lineage>
        <taxon>Eukaryota</taxon>
        <taxon>Fungi</taxon>
        <taxon>Dikarya</taxon>
        <taxon>Ascomycota</taxon>
        <taxon>Pezizomycotina</taxon>
        <taxon>Leotiomycetes</taxon>
        <taxon>Helotiales</taxon>
        <taxon>Mollisiaceae</taxon>
        <taxon>Phialocephala</taxon>
        <taxon>Phialocephala fortinii species complex</taxon>
    </lineage>
</organism>
<dbReference type="AlphaFoldDB" id="A0A1L7WPU1"/>
<dbReference type="OrthoDB" id="5272396at2759"/>
<dbReference type="Proteomes" id="UP000184330">
    <property type="component" value="Unassembled WGS sequence"/>
</dbReference>
<evidence type="ECO:0008006" key="3">
    <source>
        <dbReference type="Google" id="ProtNLM"/>
    </source>
</evidence>
<dbReference type="PANTHER" id="PTHR42085">
    <property type="entry name" value="F-BOX DOMAIN-CONTAINING PROTEIN"/>
    <property type="match status" value="1"/>
</dbReference>
<dbReference type="EMBL" id="FJOG01000005">
    <property type="protein sequence ID" value="CZR54794.1"/>
    <property type="molecule type" value="Genomic_DNA"/>
</dbReference>
<dbReference type="PANTHER" id="PTHR42085:SF2">
    <property type="entry name" value="F-BOX DOMAIN-CONTAINING PROTEIN"/>
    <property type="match status" value="1"/>
</dbReference>
<accession>A0A1L7WPU1</accession>
<evidence type="ECO:0000313" key="2">
    <source>
        <dbReference type="Proteomes" id="UP000184330"/>
    </source>
</evidence>
<keyword evidence="2" id="KW-1185">Reference proteome</keyword>
<gene>
    <name evidence="1" type="ORF">PAC_04678</name>
</gene>
<sequence length="362" mass="42055">MASFLSLPLEIRNLIYSLVLISPTPLIAWSGMPLFELMDEPAHDPNGQLDPSSFSIDSYLADALPVERLAVRISLVNKQVSEEAAAIFWTKNTFRFLGKWLWGSVVEWLASIGDTNRGHLKSLEMTLMKWYSVQHVWQLHYPKGARTQLDATISYSGARRHNGKEKTYPRSLHLVLPDIEDEGELIGCVDNISPAVETVFRMLGRTRQELGQQTGQKMKISMMMPEDWYPGFRFSEFDVEYFDWYMSMDLPNVMERCRELHTASEGNQIEILWKGKMEEPNFEEYRSTLEELGWEIVDERHELATWWWTDELSCKNVYFSLRRRKIEGDIVASAPSIYSNEHYDLGPQWWNTPEGRRAQGIT</sequence>
<evidence type="ECO:0000313" key="1">
    <source>
        <dbReference type="EMBL" id="CZR54794.1"/>
    </source>
</evidence>
<protein>
    <recommendedName>
        <fullName evidence="3">F-box domain-containing protein</fullName>
    </recommendedName>
</protein>
<dbReference type="InterPro" id="IPR038883">
    <property type="entry name" value="AN11006-like"/>
</dbReference>
<reference evidence="1 2" key="1">
    <citation type="submission" date="2016-03" db="EMBL/GenBank/DDBJ databases">
        <authorList>
            <person name="Ploux O."/>
        </authorList>
    </citation>
    <scope>NUCLEOTIDE SEQUENCE [LARGE SCALE GENOMIC DNA]</scope>
    <source>
        <strain evidence="1 2">UAMH 11012</strain>
    </source>
</reference>